<keyword evidence="3" id="KW-1185">Reference proteome</keyword>
<dbReference type="HOGENOM" id="CLU_1097255_0_0_4"/>
<accession>V7IEP5</accession>
<evidence type="ECO:0000313" key="3">
    <source>
        <dbReference type="Proteomes" id="UP000018554"/>
    </source>
</evidence>
<feature type="transmembrane region" description="Helical" evidence="1">
    <location>
        <begin position="12"/>
        <end position="31"/>
    </location>
</feature>
<feature type="transmembrane region" description="Helical" evidence="1">
    <location>
        <begin position="172"/>
        <end position="194"/>
    </location>
</feature>
<dbReference type="RefSeq" id="WP_023887015.1">
    <property type="nucleotide sequence ID" value="NZ_KI635562.1"/>
</dbReference>
<feature type="transmembrane region" description="Helical" evidence="1">
    <location>
        <begin position="235"/>
        <end position="252"/>
    </location>
</feature>
<feature type="transmembrane region" description="Helical" evidence="1">
    <location>
        <begin position="141"/>
        <end position="160"/>
    </location>
</feature>
<gene>
    <name evidence="2" type="ORF">HMPREF1177_00942</name>
</gene>
<reference evidence="2 3" key="1">
    <citation type="submission" date="2013-11" db="EMBL/GenBank/DDBJ databases">
        <title>The Genome Sequence of Eikenella corrodens CC92I.</title>
        <authorList>
            <consortium name="The Broad Institute Genomics Platform"/>
            <person name="Earl A."/>
            <person name="Allen-Vercoe E."/>
            <person name="Daigneault M."/>
            <person name="Young S.K."/>
            <person name="Zeng Q."/>
            <person name="Gargeya S."/>
            <person name="Fitzgerald M."/>
            <person name="Abouelleil A."/>
            <person name="Alvarado L."/>
            <person name="Chapman S.B."/>
            <person name="Gainer-Dewar J."/>
            <person name="Goldberg J."/>
            <person name="Griggs A."/>
            <person name="Gujja S."/>
            <person name="Hansen M."/>
            <person name="Howarth C."/>
            <person name="Imamovic A."/>
            <person name="Ireland A."/>
            <person name="Larimer J."/>
            <person name="McCowan C."/>
            <person name="Murphy C."/>
            <person name="Pearson M."/>
            <person name="Poon T.W."/>
            <person name="Priest M."/>
            <person name="Roberts A."/>
            <person name="Saif S."/>
            <person name="Shea T."/>
            <person name="Sykes S."/>
            <person name="Wortman J."/>
            <person name="Nusbaum C."/>
            <person name="Birren B."/>
        </authorList>
    </citation>
    <scope>NUCLEOTIDE SEQUENCE [LARGE SCALE GENOMIC DNA]</scope>
    <source>
        <strain evidence="2 3">CC92I</strain>
    </source>
</reference>
<sequence length="253" mass="29518">MADILKIMNELGVSLLIRNIVYIMLLAGLLYKPLKSFWYDISRSRLNKLKEAYDFTGHDDNTRKFLETSLSEEYFKLTTGLSLGFGYQEKLMELYLKDNAPVAFHHYKRVAEYLKFNSDKTIQPIKIPKLFQIIGYFQEILGFYLLGSSALIFINLSNIIKDNSNKLGSNEILLVTGILVLLLAILLIGFFFILKPYIIYKSSVYVNRQMGYTNFTCFYHRVLTEKVFGFLGRKALFYIPIPLFAFLLIYFFR</sequence>
<evidence type="ECO:0000256" key="1">
    <source>
        <dbReference type="SAM" id="Phobius"/>
    </source>
</evidence>
<keyword evidence="1" id="KW-1133">Transmembrane helix</keyword>
<keyword evidence="1" id="KW-0812">Transmembrane</keyword>
<comment type="caution">
    <text evidence="2">The sequence shown here is derived from an EMBL/GenBank/DDBJ whole genome shotgun (WGS) entry which is preliminary data.</text>
</comment>
<evidence type="ECO:0000313" key="2">
    <source>
        <dbReference type="EMBL" id="ETA83751.1"/>
    </source>
</evidence>
<keyword evidence="1" id="KW-0472">Membrane</keyword>
<dbReference type="AlphaFoldDB" id="V7IEP5"/>
<dbReference type="EMBL" id="AZGQ01000004">
    <property type="protein sequence ID" value="ETA83751.1"/>
    <property type="molecule type" value="Genomic_DNA"/>
</dbReference>
<organism evidence="2 3">
    <name type="scientific">Eikenella corrodens CC92I</name>
    <dbReference type="NCBI Taxonomy" id="1073362"/>
    <lineage>
        <taxon>Bacteria</taxon>
        <taxon>Pseudomonadati</taxon>
        <taxon>Pseudomonadota</taxon>
        <taxon>Betaproteobacteria</taxon>
        <taxon>Neisseriales</taxon>
        <taxon>Neisseriaceae</taxon>
        <taxon>Eikenella</taxon>
    </lineage>
</organism>
<protein>
    <submittedName>
        <fullName evidence="2">Uncharacterized protein</fullName>
    </submittedName>
</protein>
<dbReference type="Proteomes" id="UP000018554">
    <property type="component" value="Unassembled WGS sequence"/>
</dbReference>
<proteinExistence type="predicted"/>
<name>V7IEP5_EIKCO</name>